<keyword evidence="4" id="KW-1185">Reference proteome</keyword>
<dbReference type="PANTHER" id="PTHR45947:SF3">
    <property type="entry name" value="SULFOQUINOVOSYL TRANSFERASE SQD2"/>
    <property type="match status" value="1"/>
</dbReference>
<feature type="domain" description="Glycosyltransferase subfamily 4-like N-terminal" evidence="2">
    <location>
        <begin position="25"/>
        <end position="193"/>
    </location>
</feature>
<name>A0ABT8GQE5_9BACL</name>
<dbReference type="Proteomes" id="UP001172743">
    <property type="component" value="Unassembled WGS sequence"/>
</dbReference>
<evidence type="ECO:0000259" key="1">
    <source>
        <dbReference type="Pfam" id="PF00534"/>
    </source>
</evidence>
<keyword evidence="3" id="KW-0808">Transferase</keyword>
<evidence type="ECO:0000259" key="2">
    <source>
        <dbReference type="Pfam" id="PF13439"/>
    </source>
</evidence>
<reference evidence="3" key="1">
    <citation type="submission" date="2023-07" db="EMBL/GenBank/DDBJ databases">
        <title>Ureibacillus sp. isolated from freshwater well.</title>
        <authorList>
            <person name="Kirdat K."/>
            <person name="Bhatt A."/>
            <person name="Teware R."/>
            <person name="Bhavsar Y."/>
            <person name="Yadav A."/>
        </authorList>
    </citation>
    <scope>NUCLEOTIDE SEQUENCE</scope>
    <source>
        <strain evidence="3">BA0131</strain>
    </source>
</reference>
<dbReference type="Gene3D" id="3.40.50.2000">
    <property type="entry name" value="Glycogen Phosphorylase B"/>
    <property type="match status" value="2"/>
</dbReference>
<dbReference type="RefSeq" id="WP_301137980.1">
    <property type="nucleotide sequence ID" value="NZ_JAUHTQ010000005.1"/>
</dbReference>
<dbReference type="PANTHER" id="PTHR45947">
    <property type="entry name" value="SULFOQUINOVOSYL TRANSFERASE SQD2"/>
    <property type="match status" value="1"/>
</dbReference>
<accession>A0ABT8GQE5</accession>
<feature type="domain" description="Glycosyl transferase family 1" evidence="1">
    <location>
        <begin position="209"/>
        <end position="374"/>
    </location>
</feature>
<protein>
    <submittedName>
        <fullName evidence="3">Glycosyltransferase</fullName>
        <ecNumber evidence="3">2.4.-.-</ecNumber>
    </submittedName>
</protein>
<dbReference type="GO" id="GO:0016757">
    <property type="term" value="F:glycosyltransferase activity"/>
    <property type="evidence" value="ECO:0007669"/>
    <property type="project" value="UniProtKB-KW"/>
</dbReference>
<dbReference type="InterPro" id="IPR050194">
    <property type="entry name" value="Glycosyltransferase_grp1"/>
</dbReference>
<dbReference type="EC" id="2.4.-.-" evidence="3"/>
<dbReference type="SUPFAM" id="SSF53756">
    <property type="entry name" value="UDP-Glycosyltransferase/glycogen phosphorylase"/>
    <property type="match status" value="1"/>
</dbReference>
<dbReference type="Pfam" id="PF00534">
    <property type="entry name" value="Glycos_transf_1"/>
    <property type="match status" value="1"/>
</dbReference>
<dbReference type="EMBL" id="JAUHTQ010000005">
    <property type="protein sequence ID" value="MDN4493642.1"/>
    <property type="molecule type" value="Genomic_DNA"/>
</dbReference>
<dbReference type="Pfam" id="PF13439">
    <property type="entry name" value="Glyco_transf_4"/>
    <property type="match status" value="1"/>
</dbReference>
<dbReference type="InterPro" id="IPR001296">
    <property type="entry name" value="Glyco_trans_1"/>
</dbReference>
<proteinExistence type="predicted"/>
<keyword evidence="3" id="KW-0328">Glycosyltransferase</keyword>
<evidence type="ECO:0000313" key="4">
    <source>
        <dbReference type="Proteomes" id="UP001172743"/>
    </source>
</evidence>
<sequence>MLQRKVLFISDHGDPLAPLGSKQAGGQNNYVRQLALSLEEMGYAVDVVTHWCLEDAPQVEHFGKNSRVIRLAAGKKGFVDKNELFKLLPNFYKEMKNILDLSEYEILHTHYWLSGVLGLRIKKEFHLPWFHTNHSLGIAKQLGTGLKDKRRLYYEEKILSSVDQIIATTPNEKQLILETVKSPANIHIVPIGVADTYHRLYTKPFEFGNYFLFVGRLEESKGIFVLIQSFRELVEKKQIPKNIKLLIAGGTESSVDLNKFYPNDPKMRQEIKGLEDRIKFLGPRNEKELANLFKDALATVVPSYYESFGMVAAEAQACGCPVIASKVGGLKDIVLPGKTGLHVTKGNIAKLAESMHTLLTKPHVLTELRNNARKFAQREFKWQHIAQKINHLYEEKIYETVR</sequence>
<gene>
    <name evidence="3" type="ORF">QYB95_08860</name>
</gene>
<organism evidence="3 4">
    <name type="scientific">Ureibacillus aquaedulcis</name>
    <dbReference type="NCBI Taxonomy" id="3058421"/>
    <lineage>
        <taxon>Bacteria</taxon>
        <taxon>Bacillati</taxon>
        <taxon>Bacillota</taxon>
        <taxon>Bacilli</taxon>
        <taxon>Bacillales</taxon>
        <taxon>Caryophanaceae</taxon>
        <taxon>Ureibacillus</taxon>
    </lineage>
</organism>
<evidence type="ECO:0000313" key="3">
    <source>
        <dbReference type="EMBL" id="MDN4493642.1"/>
    </source>
</evidence>
<dbReference type="InterPro" id="IPR028098">
    <property type="entry name" value="Glyco_trans_4-like_N"/>
</dbReference>
<comment type="caution">
    <text evidence="3">The sequence shown here is derived from an EMBL/GenBank/DDBJ whole genome shotgun (WGS) entry which is preliminary data.</text>
</comment>